<evidence type="ECO:0000313" key="3">
    <source>
        <dbReference type="Proteomes" id="UP000245946"/>
    </source>
</evidence>
<proteinExistence type="predicted"/>
<evidence type="ECO:0000313" key="2">
    <source>
        <dbReference type="EMBL" id="PWN98961.1"/>
    </source>
</evidence>
<evidence type="ECO:0008006" key="4">
    <source>
        <dbReference type="Google" id="ProtNLM"/>
    </source>
</evidence>
<feature type="chain" id="PRO_5016331194" description="Secreted protein" evidence="1">
    <location>
        <begin position="21"/>
        <end position="157"/>
    </location>
</feature>
<evidence type="ECO:0000256" key="1">
    <source>
        <dbReference type="SAM" id="SignalP"/>
    </source>
</evidence>
<reference evidence="2 3" key="1">
    <citation type="journal article" date="2018" name="Mol. Biol. Evol.">
        <title>Broad Genomic Sampling Reveals a Smut Pathogenic Ancestry of the Fungal Clade Ustilaginomycotina.</title>
        <authorList>
            <person name="Kijpornyongpan T."/>
            <person name="Mondo S.J."/>
            <person name="Barry K."/>
            <person name="Sandor L."/>
            <person name="Lee J."/>
            <person name="Lipzen A."/>
            <person name="Pangilinan J."/>
            <person name="LaButti K."/>
            <person name="Hainaut M."/>
            <person name="Henrissat B."/>
            <person name="Grigoriev I.V."/>
            <person name="Spatafora J.W."/>
            <person name="Aime M.C."/>
        </authorList>
    </citation>
    <scope>NUCLEOTIDE SEQUENCE [LARGE SCALE GENOMIC DNA]</scope>
    <source>
        <strain evidence="2 3">MCA 4186</strain>
    </source>
</reference>
<dbReference type="Proteomes" id="UP000245946">
    <property type="component" value="Unassembled WGS sequence"/>
</dbReference>
<protein>
    <recommendedName>
        <fullName evidence="4">Secreted protein</fullName>
    </recommendedName>
</protein>
<dbReference type="AlphaFoldDB" id="A0A316ZBN3"/>
<name>A0A316ZBN3_9BASI</name>
<dbReference type="GeneID" id="37267283"/>
<organism evidence="2 3">
    <name type="scientific">Tilletiopsis washingtonensis</name>
    <dbReference type="NCBI Taxonomy" id="58919"/>
    <lineage>
        <taxon>Eukaryota</taxon>
        <taxon>Fungi</taxon>
        <taxon>Dikarya</taxon>
        <taxon>Basidiomycota</taxon>
        <taxon>Ustilaginomycotina</taxon>
        <taxon>Exobasidiomycetes</taxon>
        <taxon>Entylomatales</taxon>
        <taxon>Entylomatales incertae sedis</taxon>
        <taxon>Tilletiopsis</taxon>
    </lineage>
</organism>
<dbReference type="RefSeq" id="XP_025599240.1">
    <property type="nucleotide sequence ID" value="XM_025739737.1"/>
</dbReference>
<dbReference type="EMBL" id="KZ819290">
    <property type="protein sequence ID" value="PWN98961.1"/>
    <property type="molecule type" value="Genomic_DNA"/>
</dbReference>
<keyword evidence="1" id="KW-0732">Signal</keyword>
<sequence length="157" mass="16799">MRRGLRAWALWSCFCGRGRCEAAGGASHGRGLQLEAEWSSPCFLCLSLEGGGRRFGSQAARSRRPTAARGRRRLGPVTCAACTATLQKNAAARRARRTWLPHTSPSRAPTPVAANCLVLPPSRAVCGAGVKPTDFAGVRARTRLAPACRRCQRSLAD</sequence>
<feature type="signal peptide" evidence="1">
    <location>
        <begin position="1"/>
        <end position="20"/>
    </location>
</feature>
<accession>A0A316ZBN3</accession>
<keyword evidence="3" id="KW-1185">Reference proteome</keyword>
<gene>
    <name evidence="2" type="ORF">FA09DRAFT_260360</name>
</gene>